<dbReference type="InterPro" id="IPR017476">
    <property type="entry name" value="UDP-Glc/GDP-Man"/>
</dbReference>
<dbReference type="EMBL" id="GL883080">
    <property type="protein sequence ID" value="EGF90085.1"/>
    <property type="molecule type" value="Genomic_DNA"/>
</dbReference>
<dbReference type="SMART" id="SM00984">
    <property type="entry name" value="UDPG_MGDP_dh_C"/>
    <property type="match status" value="1"/>
</dbReference>
<feature type="binding site" evidence="9">
    <location>
        <begin position="164"/>
        <end position="167"/>
    </location>
    <ligand>
        <name>substrate</name>
    </ligand>
</feature>
<evidence type="ECO:0000256" key="5">
    <source>
        <dbReference type="ARBA" id="ARBA00023027"/>
    </source>
</evidence>
<evidence type="ECO:0000256" key="7">
    <source>
        <dbReference type="PIRNR" id="PIRNR000124"/>
    </source>
</evidence>
<evidence type="ECO:0000256" key="3">
    <source>
        <dbReference type="ARBA" id="ARBA00012954"/>
    </source>
</evidence>
<dbReference type="STRING" id="715226.ABI_45120"/>
<accession>F4QTL5</accession>
<dbReference type="GO" id="GO:0051287">
    <property type="term" value="F:NAD binding"/>
    <property type="evidence" value="ECO:0007669"/>
    <property type="project" value="InterPro"/>
</dbReference>
<feature type="binding site" evidence="10">
    <location>
        <position position="92"/>
    </location>
    <ligand>
        <name>NAD(+)</name>
        <dbReference type="ChEBI" id="CHEBI:57540"/>
    </ligand>
</feature>
<dbReference type="InterPro" id="IPR001732">
    <property type="entry name" value="UDP-Glc/GDP-Man_DH_N"/>
</dbReference>
<feature type="binding site" evidence="10">
    <location>
        <position position="41"/>
    </location>
    <ligand>
        <name>NAD(+)</name>
        <dbReference type="ChEBI" id="CHEBI:57540"/>
    </ligand>
</feature>
<feature type="binding site" evidence="10">
    <location>
        <position position="337"/>
    </location>
    <ligand>
        <name>NAD(+)</name>
        <dbReference type="ChEBI" id="CHEBI:57540"/>
    </ligand>
</feature>
<dbReference type="InterPro" id="IPR008927">
    <property type="entry name" value="6-PGluconate_DH-like_C_sf"/>
</dbReference>
<dbReference type="SUPFAM" id="SSF51735">
    <property type="entry name" value="NAD(P)-binding Rossmann-fold domains"/>
    <property type="match status" value="1"/>
</dbReference>
<comment type="similarity">
    <text evidence="2 7">Belongs to the UDP-glucose/GDP-mannose dehydrogenase family.</text>
</comment>
<dbReference type="Pfam" id="PF00984">
    <property type="entry name" value="UDPG_MGDP_dh"/>
    <property type="match status" value="1"/>
</dbReference>
<proteinExistence type="inferred from homology"/>
<dbReference type="InterPro" id="IPR036220">
    <property type="entry name" value="UDP-Glc/GDP-Man_DH_C_sf"/>
</dbReference>
<feature type="binding site" evidence="10">
    <location>
        <position position="277"/>
    </location>
    <ligand>
        <name>NAD(+)</name>
        <dbReference type="ChEBI" id="CHEBI:57540"/>
    </ligand>
</feature>
<gene>
    <name evidence="12" type="ORF">ABI_45120</name>
</gene>
<dbReference type="PROSITE" id="PS51257">
    <property type="entry name" value="PROKAR_LIPOPROTEIN"/>
    <property type="match status" value="1"/>
</dbReference>
<dbReference type="RefSeq" id="WP_006275286.1">
    <property type="nucleotide sequence ID" value="NZ_GL883080.1"/>
</dbReference>
<dbReference type="PANTHER" id="PTHR43750:SF1">
    <property type="entry name" value="GDP-MANNOSE 6-DEHYDROGENASE"/>
    <property type="match status" value="1"/>
</dbReference>
<dbReference type="GO" id="GO:0006065">
    <property type="term" value="P:UDP-glucuronate biosynthetic process"/>
    <property type="evidence" value="ECO:0007669"/>
    <property type="project" value="UniProtKB-UniPathway"/>
</dbReference>
<dbReference type="HOGENOM" id="CLU_023810_1_1_5"/>
<dbReference type="PIRSF" id="PIRSF000124">
    <property type="entry name" value="UDPglc_GDPman_dh"/>
    <property type="match status" value="1"/>
</dbReference>
<name>F4QTL5_9CAUL</name>
<dbReference type="EC" id="1.1.1.22" evidence="3 7"/>
<feature type="binding site" evidence="9">
    <location>
        <position position="330"/>
    </location>
    <ligand>
        <name>substrate</name>
    </ligand>
</feature>
<evidence type="ECO:0000256" key="10">
    <source>
        <dbReference type="PIRSR" id="PIRSR500134-3"/>
    </source>
</evidence>
<dbReference type="GO" id="GO:0003979">
    <property type="term" value="F:UDP-glucose 6-dehydrogenase activity"/>
    <property type="evidence" value="ECO:0007669"/>
    <property type="project" value="UniProtKB-EC"/>
</dbReference>
<feature type="domain" description="UDP-glucose/GDP-mannose dehydrogenase C-terminal" evidence="11">
    <location>
        <begin position="323"/>
        <end position="431"/>
    </location>
</feature>
<evidence type="ECO:0000256" key="2">
    <source>
        <dbReference type="ARBA" id="ARBA00006601"/>
    </source>
</evidence>
<dbReference type="InterPro" id="IPR036291">
    <property type="entry name" value="NAD(P)-bd_dom_sf"/>
</dbReference>
<dbReference type="SUPFAM" id="SSF52413">
    <property type="entry name" value="UDP-glucose/GDP-mannose dehydrogenase C-terminal domain"/>
    <property type="match status" value="1"/>
</dbReference>
<dbReference type="Gene3D" id="1.20.5.170">
    <property type="match status" value="1"/>
</dbReference>
<evidence type="ECO:0000256" key="6">
    <source>
        <dbReference type="ARBA" id="ARBA00047473"/>
    </source>
</evidence>
<evidence type="ECO:0000256" key="8">
    <source>
        <dbReference type="PIRSR" id="PIRSR500134-1"/>
    </source>
</evidence>
<feature type="binding site" evidence="10">
    <location>
        <position position="130"/>
    </location>
    <ligand>
        <name>NAD(+)</name>
        <dbReference type="ChEBI" id="CHEBI:57540"/>
    </ligand>
</feature>
<dbReference type="eggNOG" id="COG1004">
    <property type="taxonomic scope" value="Bacteria"/>
</dbReference>
<dbReference type="UniPathway" id="UPA00038">
    <property type="reaction ID" value="UER00491"/>
</dbReference>
<feature type="binding site" evidence="9">
    <location>
        <begin position="263"/>
        <end position="267"/>
    </location>
    <ligand>
        <name>substrate</name>
    </ligand>
</feature>
<organism evidence="12 13">
    <name type="scientific">Asticcacaulis biprosthecium C19</name>
    <dbReference type="NCBI Taxonomy" id="715226"/>
    <lineage>
        <taxon>Bacteria</taxon>
        <taxon>Pseudomonadati</taxon>
        <taxon>Pseudomonadota</taxon>
        <taxon>Alphaproteobacteria</taxon>
        <taxon>Caulobacterales</taxon>
        <taxon>Caulobacteraceae</taxon>
        <taxon>Asticcacaulis</taxon>
    </lineage>
</organism>
<sequence length="444" mass="47581">MTSVSKPRVSIFGIGYVGAVTAACICKDGFSVHAVDVNQAKADSLGKGISPIVEPGLPELLKGAVDDGLLTAGTSAVYAIDNTDLSIVCVGTPSLRNGNLDLSYVAAVAEDIGKAIGQKAGYHSVVMRSTMLPGSMDKTVIPILERASGKKAGVDFGIAYYPEFLREATAIADYENPAVIVLGIKDDETLSRLRVINSKLTSPEFLVDIKTAEAIKYANNTWHAVKISFANEIGNIAKAAGIDGHKVMEAVCADKRLNISTVYMKPGMAYGGSCLPKDLRALRYSARSMEVATPLLDAVADSNDNQIDRAFNMIAATGKKNVAMLGLSFKAGTDDLRESPLVEIAERLHGKGFKVKIYDENVRYSALTGANLSYVRAHLPHLADLLVASIEEAKEDADVLVVGNNDFRFGEAVGDKRDDQLVIDFVRVSKEVRSNNQDYAGLCW</sequence>
<protein>
    <recommendedName>
        <fullName evidence="3 7">UDP-glucose 6-dehydrogenase</fullName>
        <ecNumber evidence="3 7">1.1.1.22</ecNumber>
    </recommendedName>
</protein>
<evidence type="ECO:0000313" key="12">
    <source>
        <dbReference type="EMBL" id="EGF90085.1"/>
    </source>
</evidence>
<evidence type="ECO:0000259" key="11">
    <source>
        <dbReference type="SMART" id="SM00984"/>
    </source>
</evidence>
<dbReference type="Gene3D" id="3.40.50.720">
    <property type="entry name" value="NAD(P)-binding Rossmann-like Domain"/>
    <property type="match status" value="2"/>
</dbReference>
<feature type="binding site" evidence="10">
    <location>
        <position position="167"/>
    </location>
    <ligand>
        <name>NAD(+)</name>
        <dbReference type="ChEBI" id="CHEBI:57540"/>
    </ligand>
</feature>
<evidence type="ECO:0000256" key="4">
    <source>
        <dbReference type="ARBA" id="ARBA00023002"/>
    </source>
</evidence>
<dbReference type="NCBIfam" id="TIGR03026">
    <property type="entry name" value="NDP-sugDHase"/>
    <property type="match status" value="1"/>
</dbReference>
<dbReference type="InterPro" id="IPR014027">
    <property type="entry name" value="UDP-Glc/GDP-Man_DH_C"/>
</dbReference>
<reference evidence="13" key="1">
    <citation type="submission" date="2011-03" db="EMBL/GenBank/DDBJ databases">
        <title>Draft genome sequence of Brevundimonas diminuta.</title>
        <authorList>
            <person name="Brown P.J.B."/>
            <person name="Buechlein A."/>
            <person name="Hemmerich C."/>
            <person name="Brun Y.V."/>
        </authorList>
    </citation>
    <scope>NUCLEOTIDE SEQUENCE [LARGE SCALE GENOMIC DNA]</scope>
    <source>
        <strain evidence="13">C19</strain>
    </source>
</reference>
<dbReference type="GO" id="GO:0000271">
    <property type="term" value="P:polysaccharide biosynthetic process"/>
    <property type="evidence" value="ECO:0007669"/>
    <property type="project" value="InterPro"/>
</dbReference>
<dbReference type="PANTHER" id="PTHR43750">
    <property type="entry name" value="UDP-GLUCOSE 6-DEHYDROGENASE TUAD"/>
    <property type="match status" value="1"/>
</dbReference>
<keyword evidence="13" id="KW-1185">Reference proteome</keyword>
<keyword evidence="5 7" id="KW-0520">NAD</keyword>
<feature type="binding site" evidence="9">
    <location>
        <position position="271"/>
    </location>
    <ligand>
        <name>substrate</name>
    </ligand>
</feature>
<comment type="pathway">
    <text evidence="1">Nucleotide-sugar biosynthesis; UDP-alpha-D-glucuronate biosynthesis; UDP-alpha-D-glucuronate from UDP-alpha-D-glucose: step 1/1.</text>
</comment>
<dbReference type="Proteomes" id="UP000006512">
    <property type="component" value="Unassembled WGS sequence"/>
</dbReference>
<dbReference type="AlphaFoldDB" id="F4QTL5"/>
<dbReference type="Pfam" id="PF03721">
    <property type="entry name" value="UDPG_MGDP_dh_N"/>
    <property type="match status" value="1"/>
</dbReference>
<dbReference type="InterPro" id="IPR028357">
    <property type="entry name" value="UDPglc_DH_bac"/>
</dbReference>
<dbReference type="Pfam" id="PF03720">
    <property type="entry name" value="UDPG_MGDP_dh_C"/>
    <property type="match status" value="1"/>
</dbReference>
<evidence type="ECO:0000256" key="1">
    <source>
        <dbReference type="ARBA" id="ARBA00004701"/>
    </source>
</evidence>
<dbReference type="SUPFAM" id="SSF48179">
    <property type="entry name" value="6-phosphogluconate dehydrogenase C-terminal domain-like"/>
    <property type="match status" value="1"/>
</dbReference>
<evidence type="ECO:0000313" key="13">
    <source>
        <dbReference type="Proteomes" id="UP000006512"/>
    </source>
</evidence>
<dbReference type="PIRSF" id="PIRSF500134">
    <property type="entry name" value="UDPglc_DH_bac"/>
    <property type="match status" value="1"/>
</dbReference>
<feature type="binding site" evidence="9">
    <location>
        <position position="216"/>
    </location>
    <ligand>
        <name>substrate</name>
    </ligand>
</feature>
<comment type="catalytic activity">
    <reaction evidence="6 7">
        <text>UDP-alpha-D-glucose + 2 NAD(+) + H2O = UDP-alpha-D-glucuronate + 2 NADH + 3 H(+)</text>
        <dbReference type="Rhea" id="RHEA:23596"/>
        <dbReference type="ChEBI" id="CHEBI:15377"/>
        <dbReference type="ChEBI" id="CHEBI:15378"/>
        <dbReference type="ChEBI" id="CHEBI:57540"/>
        <dbReference type="ChEBI" id="CHEBI:57945"/>
        <dbReference type="ChEBI" id="CHEBI:58052"/>
        <dbReference type="ChEBI" id="CHEBI:58885"/>
        <dbReference type="EC" id="1.1.1.22"/>
    </reaction>
</comment>
<keyword evidence="4 7" id="KW-0560">Oxidoreductase</keyword>
<dbReference type="OrthoDB" id="9803238at2"/>
<feature type="active site" description="Nucleophile" evidence="8">
    <location>
        <position position="274"/>
    </location>
</feature>
<evidence type="ECO:0000256" key="9">
    <source>
        <dbReference type="PIRSR" id="PIRSR500134-2"/>
    </source>
</evidence>
<dbReference type="InterPro" id="IPR014026">
    <property type="entry name" value="UDP-Glc/GDP-Man_DH_dimer"/>
</dbReference>
<feature type="binding site" evidence="10">
    <location>
        <position position="36"/>
    </location>
    <ligand>
        <name>NAD(+)</name>
        <dbReference type="ChEBI" id="CHEBI:57540"/>
    </ligand>
</feature>